<keyword evidence="1" id="KW-0472">Membrane</keyword>
<protein>
    <submittedName>
        <fullName evidence="2">Uncharacterized protein</fullName>
    </submittedName>
</protein>
<dbReference type="RefSeq" id="WP_105805862.1">
    <property type="nucleotide sequence ID" value="NZ_MWZD01000018.1"/>
</dbReference>
<feature type="transmembrane region" description="Helical" evidence="1">
    <location>
        <begin position="53"/>
        <end position="73"/>
    </location>
</feature>
<evidence type="ECO:0000313" key="3">
    <source>
        <dbReference type="Proteomes" id="UP000238650"/>
    </source>
</evidence>
<keyword evidence="1" id="KW-1133">Transmembrane helix</keyword>
<proteinExistence type="predicted"/>
<keyword evidence="1" id="KW-0812">Transmembrane</keyword>
<accession>A0A2S9QLP8</accession>
<dbReference type="Proteomes" id="UP000238650">
    <property type="component" value="Unassembled WGS sequence"/>
</dbReference>
<dbReference type="EMBL" id="MWZD01000018">
    <property type="protein sequence ID" value="PRI10512.1"/>
    <property type="molecule type" value="Genomic_DNA"/>
</dbReference>
<keyword evidence="3" id="KW-1185">Reference proteome</keyword>
<comment type="caution">
    <text evidence="2">The sequence shown here is derived from an EMBL/GenBank/DDBJ whole genome shotgun (WGS) entry which is preliminary data.</text>
</comment>
<reference evidence="2 3" key="1">
    <citation type="journal article" date="2017" name="New Microbes New Infect">
        <title>Genome sequence of 'Leucobacter massiliensis' sp. nov. isolated from human pharynx after travel to the 2014 Hajj.</title>
        <authorList>
            <person name="Leangapichart T."/>
            <person name="Gautret P."/>
            <person name="Nguyen T.T."/>
            <person name="Armstrong N."/>
            <person name="Rolain J.M."/>
        </authorList>
    </citation>
    <scope>NUCLEOTIDE SEQUENCE [LARGE SCALE GENOMIC DNA]</scope>
    <source>
        <strain evidence="2 3">122RC15</strain>
    </source>
</reference>
<evidence type="ECO:0000256" key="1">
    <source>
        <dbReference type="SAM" id="Phobius"/>
    </source>
</evidence>
<dbReference type="OrthoDB" id="4414657at2"/>
<organism evidence="2 3">
    <name type="scientific">Leucobacter massiliensis</name>
    <dbReference type="NCBI Taxonomy" id="1686285"/>
    <lineage>
        <taxon>Bacteria</taxon>
        <taxon>Bacillati</taxon>
        <taxon>Actinomycetota</taxon>
        <taxon>Actinomycetes</taxon>
        <taxon>Micrococcales</taxon>
        <taxon>Microbacteriaceae</taxon>
        <taxon>Leucobacter</taxon>
    </lineage>
</organism>
<gene>
    <name evidence="2" type="ORF">B4915_10930</name>
</gene>
<name>A0A2S9QLP8_9MICO</name>
<feature type="transmembrane region" description="Helical" evidence="1">
    <location>
        <begin position="21"/>
        <end position="41"/>
    </location>
</feature>
<dbReference type="AlphaFoldDB" id="A0A2S9QLP8"/>
<feature type="transmembrane region" description="Helical" evidence="1">
    <location>
        <begin position="105"/>
        <end position="126"/>
    </location>
</feature>
<feature type="transmembrane region" description="Helical" evidence="1">
    <location>
        <begin position="132"/>
        <end position="156"/>
    </location>
</feature>
<sequence>MTENNNNQPHVTVNITPNSRAYDIVGTLLGMGSLAALAWAISTQGWVELASTGATMILFRLVSTMVTAGLIVLPEKDRKGDFEATSGLLRTAWADYQRFQANSPVWRLVLLAVGYTAVFLIVRWLIGLALLIFTNIWVAVAAGLALGMFIIAPKLIGDGLRNLKSKTGVRVNTKAALENDTKGAGA</sequence>
<evidence type="ECO:0000313" key="2">
    <source>
        <dbReference type="EMBL" id="PRI10512.1"/>
    </source>
</evidence>